<reference evidence="2 3" key="1">
    <citation type="submission" date="2020-01" db="EMBL/GenBank/DDBJ databases">
        <title>Insect and environment-associated Actinomycetes.</title>
        <authorList>
            <person name="Currrie C."/>
            <person name="Chevrette M."/>
            <person name="Carlson C."/>
            <person name="Stubbendieck R."/>
            <person name="Wendt-Pienkowski E."/>
        </authorList>
    </citation>
    <scope>NUCLEOTIDE SEQUENCE [LARGE SCALE GENOMIC DNA]</scope>
    <source>
        <strain evidence="2 3">SID8386</strain>
    </source>
</reference>
<dbReference type="EMBL" id="JAAGNC010000030">
    <property type="protein sequence ID" value="NEC54771.1"/>
    <property type="molecule type" value="Genomic_DNA"/>
</dbReference>
<keyword evidence="3" id="KW-1185">Reference proteome</keyword>
<evidence type="ECO:0000313" key="3">
    <source>
        <dbReference type="Proteomes" id="UP000470404"/>
    </source>
</evidence>
<dbReference type="Proteomes" id="UP000470404">
    <property type="component" value="Unassembled WGS sequence"/>
</dbReference>
<organism evidence="2 3">
    <name type="scientific">Amycolatopsis rubida</name>
    <dbReference type="NCBI Taxonomy" id="112413"/>
    <lineage>
        <taxon>Bacteria</taxon>
        <taxon>Bacillati</taxon>
        <taxon>Actinomycetota</taxon>
        <taxon>Actinomycetes</taxon>
        <taxon>Pseudonocardiales</taxon>
        <taxon>Pseudonocardiaceae</taxon>
        <taxon>Amycolatopsis</taxon>
    </lineage>
</organism>
<feature type="region of interest" description="Disordered" evidence="1">
    <location>
        <begin position="60"/>
        <end position="89"/>
    </location>
</feature>
<dbReference type="RefSeq" id="WP_067587266.1">
    <property type="nucleotide sequence ID" value="NZ_JAAGNC010000030.1"/>
</dbReference>
<feature type="compositionally biased region" description="Low complexity" evidence="1">
    <location>
        <begin position="75"/>
        <end position="85"/>
    </location>
</feature>
<comment type="caution">
    <text evidence="2">The sequence shown here is derived from an EMBL/GenBank/DDBJ whole genome shotgun (WGS) entry which is preliminary data.</text>
</comment>
<evidence type="ECO:0000313" key="2">
    <source>
        <dbReference type="EMBL" id="NEC54771.1"/>
    </source>
</evidence>
<gene>
    <name evidence="2" type="ORF">G3I59_03950</name>
</gene>
<sequence>MLTPTVAVPARDTGVVVGEWLTPDNLEHPFRWDPDGQVAHLGTLPGDTWCIATGISPTAPASPAWTRTRRRPTRRGGSTAGRSPTAWASANNVMDRDGTIGGHLTGGEHGSSAPTTWDRNGVLHRLDWPSPHPSWLNQAGPTGYATGSGYL</sequence>
<accession>A0ABX0BHG4</accession>
<evidence type="ECO:0000256" key="1">
    <source>
        <dbReference type="SAM" id="MobiDB-lite"/>
    </source>
</evidence>
<proteinExistence type="predicted"/>
<name>A0ABX0BHG4_9PSEU</name>
<protein>
    <submittedName>
        <fullName evidence="2">Uncharacterized protein</fullName>
    </submittedName>
</protein>